<reference evidence="2 3" key="1">
    <citation type="submission" date="2018-12" db="EMBL/GenBank/DDBJ databases">
        <authorList>
            <person name="Criscuolo A."/>
        </authorList>
    </citation>
    <scope>NUCLEOTIDE SEQUENCE [LARGE SCALE GENOMIC DNA]</scope>
    <source>
        <strain evidence="2">ACIP1116281</strain>
    </source>
</reference>
<evidence type="ECO:0000259" key="1">
    <source>
        <dbReference type="Pfam" id="PF01890"/>
    </source>
</evidence>
<dbReference type="PANTHER" id="PTHR37477">
    <property type="entry name" value="COBALT-PRECORRIN-5A HYDROLASE"/>
    <property type="match status" value="1"/>
</dbReference>
<keyword evidence="3" id="KW-1185">Reference proteome</keyword>
<dbReference type="RefSeq" id="WP_164550283.1">
    <property type="nucleotide sequence ID" value="NZ_JBHTMH010000001.1"/>
</dbReference>
<accession>A0A3S4CB00</accession>
<dbReference type="SUPFAM" id="SSF159664">
    <property type="entry name" value="CobE/GbiG C-terminal domain-like"/>
    <property type="match status" value="1"/>
</dbReference>
<dbReference type="Pfam" id="PF01890">
    <property type="entry name" value="CbiG_C"/>
    <property type="match status" value="1"/>
</dbReference>
<dbReference type="AlphaFoldDB" id="A0A3S4CB00"/>
<dbReference type="Proteomes" id="UP000268844">
    <property type="component" value="Unassembled WGS sequence"/>
</dbReference>
<evidence type="ECO:0000313" key="2">
    <source>
        <dbReference type="EMBL" id="VDS04126.1"/>
    </source>
</evidence>
<name>A0A3S4CB00_9HYPH</name>
<proteinExistence type="predicted"/>
<dbReference type="Gene3D" id="3.30.420.180">
    <property type="entry name" value="CobE/GbiG C-terminal domain"/>
    <property type="match status" value="1"/>
</dbReference>
<sequence length="142" mass="14505">MIVGLGARQSASADDVLALVSQCLRQRNLTRTDVLAFVTHRDKLAHPALIAAATHWGVSLTGIEDTDMAAAAPTPSARVEALFGRPSVAEASAMAFGPLLLTKQKSANVTCALAMVQPPVDLSAAPSTAMASSTVPTSLAGP</sequence>
<dbReference type="GO" id="GO:0009236">
    <property type="term" value="P:cobalamin biosynthetic process"/>
    <property type="evidence" value="ECO:0007669"/>
    <property type="project" value="InterPro"/>
</dbReference>
<dbReference type="InterPro" id="IPR002750">
    <property type="entry name" value="CobE/GbiG_C"/>
</dbReference>
<organism evidence="2 3">
    <name type="scientific">Devosia equisanguinis</name>
    <dbReference type="NCBI Taxonomy" id="2490941"/>
    <lineage>
        <taxon>Bacteria</taxon>
        <taxon>Pseudomonadati</taxon>
        <taxon>Pseudomonadota</taxon>
        <taxon>Alphaproteobacteria</taxon>
        <taxon>Hyphomicrobiales</taxon>
        <taxon>Devosiaceae</taxon>
        <taxon>Devosia</taxon>
    </lineage>
</organism>
<feature type="domain" description="CobE/GbiG C-terminal" evidence="1">
    <location>
        <begin position="2"/>
        <end position="114"/>
    </location>
</feature>
<dbReference type="EMBL" id="UZWD01000018">
    <property type="protein sequence ID" value="VDS04126.1"/>
    <property type="molecule type" value="Genomic_DNA"/>
</dbReference>
<protein>
    <submittedName>
        <fullName evidence="2">Cobalamin biosynthesis protein CbiG</fullName>
    </submittedName>
</protein>
<dbReference type="InterPro" id="IPR036518">
    <property type="entry name" value="CobE/GbiG_C_sf"/>
</dbReference>
<dbReference type="PANTHER" id="PTHR37477:SF1">
    <property type="entry name" value="COBALT-PRECORRIN-5A HYDROLASE"/>
    <property type="match status" value="1"/>
</dbReference>
<evidence type="ECO:0000313" key="3">
    <source>
        <dbReference type="Proteomes" id="UP000268844"/>
    </source>
</evidence>
<gene>
    <name evidence="2" type="ORF">DEVEQU_01257</name>
</gene>
<dbReference type="InterPro" id="IPR052553">
    <property type="entry name" value="CbiG_hydrolase"/>
</dbReference>